<dbReference type="Proteomes" id="UP000078046">
    <property type="component" value="Unassembled WGS sequence"/>
</dbReference>
<comment type="caution">
    <text evidence="1">The sequence shown here is derived from an EMBL/GenBank/DDBJ whole genome shotgun (WGS) entry which is preliminary data.</text>
</comment>
<sequence length="411" mass="48514">MLYLPELVCGIESKFINFGSNLWTINVVIEEKNKKRSFDNVNTTKNEKFQYKSCTSKVDTYNSKSFHGKKKLVKSRPSLLKRLSFDFEKLRLKSCDHPKKDANLEQKMNARFLNNINPYKFTITQHSNLNTTNLLTIYLKINIFTLSGETCLIKDRYNFFFDSRHNTMTFKLDENHLENIISSSIMNKEKVKYLKKTTSNSKMFNKSLIKKTNDDCNKYNYFSEMKSLYNSPYGKSRKFSNNFISCQEHVCFNVDAVFENVSNLSRVRITDKVKYTVYDRNNKLWNMSFQIENGSHQIIMEYGDGEFLENHHIYTCLISLYYLLPNKILEYDILNYQTFKTYKKVDGSPFFCIISNNNFKHVITLQSKDKDLILVKNIDLLFEWISTGMMEKCTNLSYKENCSGVYTNYKL</sequence>
<name>A0A177B406_9BILA</name>
<evidence type="ECO:0000313" key="2">
    <source>
        <dbReference type="Proteomes" id="UP000078046"/>
    </source>
</evidence>
<keyword evidence="2" id="KW-1185">Reference proteome</keyword>
<evidence type="ECO:0000313" key="1">
    <source>
        <dbReference type="EMBL" id="OAF68956.1"/>
    </source>
</evidence>
<reference evidence="1 2" key="1">
    <citation type="submission" date="2016-04" db="EMBL/GenBank/DDBJ databases">
        <title>The genome of Intoshia linei affirms orthonectids as highly simplified spiralians.</title>
        <authorList>
            <person name="Mikhailov K.V."/>
            <person name="Slusarev G.S."/>
            <person name="Nikitin M.A."/>
            <person name="Logacheva M.D."/>
            <person name="Penin A."/>
            <person name="Aleoshin V."/>
            <person name="Panchin Y.V."/>
        </authorList>
    </citation>
    <scope>NUCLEOTIDE SEQUENCE [LARGE SCALE GENOMIC DNA]</scope>
    <source>
        <strain evidence="1">Intl2013</strain>
        <tissue evidence="1">Whole animal</tissue>
    </source>
</reference>
<gene>
    <name evidence="1" type="ORF">A3Q56_03230</name>
</gene>
<dbReference type="EMBL" id="LWCA01000358">
    <property type="protein sequence ID" value="OAF68956.1"/>
    <property type="molecule type" value="Genomic_DNA"/>
</dbReference>
<organism evidence="1 2">
    <name type="scientific">Intoshia linei</name>
    <dbReference type="NCBI Taxonomy" id="1819745"/>
    <lineage>
        <taxon>Eukaryota</taxon>
        <taxon>Metazoa</taxon>
        <taxon>Spiralia</taxon>
        <taxon>Lophotrochozoa</taxon>
        <taxon>Mesozoa</taxon>
        <taxon>Orthonectida</taxon>
        <taxon>Rhopaluridae</taxon>
        <taxon>Intoshia</taxon>
    </lineage>
</organism>
<protein>
    <submittedName>
        <fullName evidence="1">Uncharacterized protein</fullName>
    </submittedName>
</protein>
<dbReference type="AlphaFoldDB" id="A0A177B406"/>
<accession>A0A177B406</accession>
<proteinExistence type="predicted"/>